<keyword evidence="5 8" id="KW-0812">Transmembrane</keyword>
<feature type="transmembrane region" description="Helical" evidence="8">
    <location>
        <begin position="203"/>
        <end position="227"/>
    </location>
</feature>
<feature type="transmembrane region" description="Helical" evidence="8">
    <location>
        <begin position="294"/>
        <end position="320"/>
    </location>
</feature>
<feature type="transmembrane region" description="Helical" evidence="8">
    <location>
        <begin position="390"/>
        <end position="410"/>
    </location>
</feature>
<dbReference type="InterPro" id="IPR000515">
    <property type="entry name" value="MetI-like"/>
</dbReference>
<feature type="transmembrane region" description="Helical" evidence="8">
    <location>
        <begin position="468"/>
        <end position="487"/>
    </location>
</feature>
<evidence type="ECO:0000256" key="6">
    <source>
        <dbReference type="ARBA" id="ARBA00022989"/>
    </source>
</evidence>
<comment type="subcellular location">
    <subcellularLocation>
        <location evidence="1">Cell inner membrane</location>
        <topology evidence="1">Multi-pass membrane protein</topology>
    </subcellularLocation>
    <subcellularLocation>
        <location evidence="8">Cell membrane</location>
        <topology evidence="8">Multi-pass membrane protein</topology>
    </subcellularLocation>
</comment>
<feature type="transmembrane region" description="Helical" evidence="8">
    <location>
        <begin position="97"/>
        <end position="122"/>
    </location>
</feature>
<sequence length="543" mass="60648">MVGKRCKIVFKIKGSKILILLPLLFLITIFYLPLLKVLIQGLNFEFFKDIYNSFYYKKIISFTVYQGLLSALLSVLIGIPGAYLLTRYNFIGKRVFLSLSTLPFILPSILTVLGFVLLFGNSGYLNNLLMSLFELKSPPLKILYSIKAVLLAHIFYNTPLAIRIISSRWKKIPYEVIEASYSLGLGKIKTFFKVTIPYLTSSILTSFTLIFLYCFMSFGIILVLGGGPNLSTIEVEVYRFARISLNIPKAASLSIIESLFTLLILFLYLKSESREPKFIDGSNLVKKISIKTGLLFSTYIIPLTLILVAPLVAIVISSFLRKEGFTGGVYFSLHWYKSIFGSLTNSFNMTSIEAIKNSLLLGLSTLLMTIPMALLVTFNINKNFKLKSIYTILFFLPMGISSIIIGLSYLNLNLPGSFIFIVFAHTFISLPISIRSINNIYKTIDISLIEASESLGYRRFKTFLKVELPLIKGGIITAGVFSFSLSVGEMNASIMLAPSGFVTLPLAIYQLIGSYNFYGACALGSILLLLSFLSFRLMDSVDI</sequence>
<feature type="transmembrane region" description="Helical" evidence="8">
    <location>
        <begin position="59"/>
        <end position="85"/>
    </location>
</feature>
<feature type="transmembrane region" description="Helical" evidence="8">
    <location>
        <begin position="247"/>
        <end position="269"/>
    </location>
</feature>
<keyword evidence="4" id="KW-0997">Cell inner membrane</keyword>
<comment type="similarity">
    <text evidence="8">Belongs to the binding-protein-dependent transport system permease family.</text>
</comment>
<feature type="transmembrane region" description="Helical" evidence="8">
    <location>
        <begin position="17"/>
        <end position="39"/>
    </location>
</feature>
<feature type="domain" description="ABC transmembrane type-1" evidence="9">
    <location>
        <begin position="355"/>
        <end position="539"/>
    </location>
</feature>
<gene>
    <name evidence="10" type="ORF">EW093_16165</name>
</gene>
<evidence type="ECO:0000313" key="10">
    <source>
        <dbReference type="EMBL" id="QEN06156.1"/>
    </source>
</evidence>
<keyword evidence="2 8" id="KW-0813">Transport</keyword>
<feature type="transmembrane region" description="Helical" evidence="8">
    <location>
        <begin position="359"/>
        <end position="378"/>
    </location>
</feature>
<evidence type="ECO:0000256" key="2">
    <source>
        <dbReference type="ARBA" id="ARBA00022448"/>
    </source>
</evidence>
<dbReference type="InterPro" id="IPR035906">
    <property type="entry name" value="MetI-like_sf"/>
</dbReference>
<dbReference type="GO" id="GO:0055085">
    <property type="term" value="P:transmembrane transport"/>
    <property type="evidence" value="ECO:0007669"/>
    <property type="project" value="InterPro"/>
</dbReference>
<dbReference type="Gene3D" id="1.10.3720.10">
    <property type="entry name" value="MetI-like"/>
    <property type="match status" value="2"/>
</dbReference>
<feature type="domain" description="ABC transmembrane type-1" evidence="9">
    <location>
        <begin position="60"/>
        <end position="268"/>
    </location>
</feature>
<protein>
    <submittedName>
        <fullName evidence="10">Iron ABC transporter permease</fullName>
    </submittedName>
</protein>
<dbReference type="EMBL" id="CP035807">
    <property type="protein sequence ID" value="QEN06156.1"/>
    <property type="molecule type" value="Genomic_DNA"/>
</dbReference>
<dbReference type="PANTHER" id="PTHR43357:SF4">
    <property type="entry name" value="INNER MEMBRANE ABC TRANSPORTER PERMEASE PROTEIN YDCV"/>
    <property type="match status" value="1"/>
</dbReference>
<evidence type="ECO:0000256" key="3">
    <source>
        <dbReference type="ARBA" id="ARBA00022475"/>
    </source>
</evidence>
<reference evidence="10 11" key="1">
    <citation type="submission" date="2019-02" db="EMBL/GenBank/DDBJ databases">
        <authorList>
            <person name="Fomenkov A."/>
            <person name="Dubinina G."/>
            <person name="Grabovich M."/>
            <person name="Vincze T."/>
            <person name="Roberts R.J."/>
        </authorList>
    </citation>
    <scope>NUCLEOTIDE SEQUENCE [LARGE SCALE GENOMIC DNA]</scope>
    <source>
        <strain evidence="10 11">P</strain>
    </source>
</reference>
<keyword evidence="7 8" id="KW-0472">Membrane</keyword>
<dbReference type="KEGG" id="sper:EW093_16165"/>
<feature type="transmembrane region" description="Helical" evidence="8">
    <location>
        <begin position="517"/>
        <end position="538"/>
    </location>
</feature>
<keyword evidence="6 8" id="KW-1133">Transmembrane helix</keyword>
<evidence type="ECO:0000256" key="7">
    <source>
        <dbReference type="ARBA" id="ARBA00023136"/>
    </source>
</evidence>
<dbReference type="CDD" id="cd06261">
    <property type="entry name" value="TM_PBP2"/>
    <property type="match status" value="2"/>
</dbReference>
<feature type="transmembrane region" description="Helical" evidence="8">
    <location>
        <begin position="142"/>
        <end position="162"/>
    </location>
</feature>
<accession>A0A5C1QHY0</accession>
<dbReference type="Pfam" id="PF00528">
    <property type="entry name" value="BPD_transp_1"/>
    <property type="match status" value="2"/>
</dbReference>
<feature type="transmembrane region" description="Helical" evidence="8">
    <location>
        <begin position="416"/>
        <end position="434"/>
    </location>
</feature>
<organism evidence="10 11">
    <name type="scientific">Thiospirochaeta perfilievii</name>
    <dbReference type="NCBI Taxonomy" id="252967"/>
    <lineage>
        <taxon>Bacteria</taxon>
        <taxon>Pseudomonadati</taxon>
        <taxon>Spirochaetota</taxon>
        <taxon>Spirochaetia</taxon>
        <taxon>Spirochaetales</taxon>
        <taxon>Spirochaetaceae</taxon>
        <taxon>Thiospirochaeta</taxon>
    </lineage>
</organism>
<dbReference type="SUPFAM" id="SSF161098">
    <property type="entry name" value="MetI-like"/>
    <property type="match status" value="2"/>
</dbReference>
<dbReference type="PANTHER" id="PTHR43357">
    <property type="entry name" value="INNER MEMBRANE ABC TRANSPORTER PERMEASE PROTEIN YDCV"/>
    <property type="match status" value="1"/>
</dbReference>
<keyword evidence="11" id="KW-1185">Reference proteome</keyword>
<evidence type="ECO:0000256" key="4">
    <source>
        <dbReference type="ARBA" id="ARBA00022519"/>
    </source>
</evidence>
<dbReference type="GO" id="GO:0005886">
    <property type="term" value="C:plasma membrane"/>
    <property type="evidence" value="ECO:0007669"/>
    <property type="project" value="UniProtKB-SubCell"/>
</dbReference>
<dbReference type="AlphaFoldDB" id="A0A5C1QHY0"/>
<dbReference type="Proteomes" id="UP000323824">
    <property type="component" value="Chromosome"/>
</dbReference>
<evidence type="ECO:0000256" key="8">
    <source>
        <dbReference type="RuleBase" id="RU363032"/>
    </source>
</evidence>
<proteinExistence type="inferred from homology"/>
<name>A0A5C1QHY0_9SPIO</name>
<keyword evidence="3" id="KW-1003">Cell membrane</keyword>
<reference evidence="10 11" key="2">
    <citation type="submission" date="2019-09" db="EMBL/GenBank/DDBJ databases">
        <title>Complete Genome Sequence and Methylome Analysis of free living Spirochaetas.</title>
        <authorList>
            <person name="Leshcheva N."/>
            <person name="Mikheeva N."/>
        </authorList>
    </citation>
    <scope>NUCLEOTIDE SEQUENCE [LARGE SCALE GENOMIC DNA]</scope>
    <source>
        <strain evidence="10 11">P</strain>
    </source>
</reference>
<evidence type="ECO:0000256" key="5">
    <source>
        <dbReference type="ARBA" id="ARBA00022692"/>
    </source>
</evidence>
<evidence type="ECO:0000256" key="1">
    <source>
        <dbReference type="ARBA" id="ARBA00004429"/>
    </source>
</evidence>
<dbReference type="PROSITE" id="PS50928">
    <property type="entry name" value="ABC_TM1"/>
    <property type="match status" value="2"/>
</dbReference>
<evidence type="ECO:0000259" key="9">
    <source>
        <dbReference type="PROSITE" id="PS50928"/>
    </source>
</evidence>
<evidence type="ECO:0000313" key="11">
    <source>
        <dbReference type="Proteomes" id="UP000323824"/>
    </source>
</evidence>
<dbReference type="OrthoDB" id="9776648at2"/>